<dbReference type="PANTHER" id="PTHR31209:SF0">
    <property type="entry name" value="METALLOENZYME DOMAIN-CONTAINING PROTEIN"/>
    <property type="match status" value="1"/>
</dbReference>
<comment type="similarity">
    <text evidence="4">Belongs to the BPG-independent phosphoglycerate mutase family. A-PGAM subfamily.</text>
</comment>
<evidence type="ECO:0000313" key="8">
    <source>
        <dbReference type="EMBL" id="MBT9144704.1"/>
    </source>
</evidence>
<accession>A0A9E2F0S5</accession>
<protein>
    <recommendedName>
        <fullName evidence="7">Metalloenzyme domain-containing protein</fullName>
    </recommendedName>
</protein>
<evidence type="ECO:0000259" key="7">
    <source>
        <dbReference type="Pfam" id="PF01676"/>
    </source>
</evidence>
<organism evidence="8 9">
    <name type="scientific">Psychracetigena formicireducens</name>
    <dbReference type="NCBI Taxonomy" id="2986056"/>
    <lineage>
        <taxon>Bacteria</taxon>
        <taxon>Bacillati</taxon>
        <taxon>Candidatus Lithacetigenota</taxon>
        <taxon>Candidatus Psychracetigena</taxon>
    </lineage>
</organism>
<dbReference type="NCBIfam" id="NF003104">
    <property type="entry name" value="PRK04024.1"/>
    <property type="match status" value="1"/>
</dbReference>
<evidence type="ECO:0000256" key="3">
    <source>
        <dbReference type="ARBA" id="ARBA00004921"/>
    </source>
</evidence>
<dbReference type="Gene3D" id="3.40.720.10">
    <property type="entry name" value="Alkaline Phosphatase, subunit A"/>
    <property type="match status" value="2"/>
</dbReference>
<comment type="function">
    <text evidence="2">Catalyzes the interconversion of 2-phosphoglycerate and 3-phosphoglycerate.</text>
</comment>
<feature type="domain" description="Metalloenzyme" evidence="7">
    <location>
        <begin position="7"/>
        <end position="396"/>
    </location>
</feature>
<dbReference type="Proteomes" id="UP000811545">
    <property type="component" value="Unassembled WGS sequence"/>
</dbReference>
<dbReference type="HAMAP" id="MF_01402_A">
    <property type="entry name" value="ApgM_A"/>
    <property type="match status" value="1"/>
</dbReference>
<dbReference type="InterPro" id="IPR017850">
    <property type="entry name" value="Alkaline_phosphatase_core_sf"/>
</dbReference>
<evidence type="ECO:0000256" key="2">
    <source>
        <dbReference type="ARBA" id="ARBA00002315"/>
    </source>
</evidence>
<dbReference type="AlphaFoldDB" id="A0A9E2F0S5"/>
<dbReference type="PIRSF" id="PIRSF006392">
    <property type="entry name" value="IPGAM_arch"/>
    <property type="match status" value="1"/>
</dbReference>
<dbReference type="InterPro" id="IPR006124">
    <property type="entry name" value="Metalloenzyme"/>
</dbReference>
<evidence type="ECO:0000256" key="4">
    <source>
        <dbReference type="ARBA" id="ARBA00005524"/>
    </source>
</evidence>
<dbReference type="GO" id="GO:0046872">
    <property type="term" value="F:metal ion binding"/>
    <property type="evidence" value="ECO:0007669"/>
    <property type="project" value="InterPro"/>
</dbReference>
<proteinExistence type="inferred from homology"/>
<keyword evidence="6" id="KW-0413">Isomerase</keyword>
<evidence type="ECO:0000256" key="6">
    <source>
        <dbReference type="ARBA" id="ARBA00023235"/>
    </source>
</evidence>
<comment type="catalytic activity">
    <reaction evidence="1">
        <text>(2R)-2-phosphoglycerate = (2R)-3-phosphoglycerate</text>
        <dbReference type="Rhea" id="RHEA:15901"/>
        <dbReference type="ChEBI" id="CHEBI:58272"/>
        <dbReference type="ChEBI" id="CHEBI:58289"/>
        <dbReference type="EC" id="5.4.2.12"/>
    </reaction>
</comment>
<dbReference type="SUPFAM" id="SSF53649">
    <property type="entry name" value="Alkaline phosphatase-like"/>
    <property type="match status" value="1"/>
</dbReference>
<comment type="pathway">
    <text evidence="3">Carbohydrate degradation.</text>
</comment>
<dbReference type="CDD" id="cd16011">
    <property type="entry name" value="iPGM_like"/>
    <property type="match status" value="1"/>
</dbReference>
<name>A0A9E2F0S5_PSYF1</name>
<evidence type="ECO:0000313" key="9">
    <source>
        <dbReference type="Proteomes" id="UP000811545"/>
    </source>
</evidence>
<dbReference type="InterPro" id="IPR004456">
    <property type="entry name" value="Pglycerate_mutase_ApgM"/>
</dbReference>
<dbReference type="GO" id="GO:0004619">
    <property type="term" value="F:phosphoglycerate mutase activity"/>
    <property type="evidence" value="ECO:0007669"/>
    <property type="project" value="UniProtKB-EC"/>
</dbReference>
<evidence type="ECO:0000256" key="5">
    <source>
        <dbReference type="ARBA" id="ARBA00023152"/>
    </source>
</evidence>
<comment type="caution">
    <text evidence="8">The sequence shown here is derived from an EMBL/GenBank/DDBJ whole genome shotgun (WGS) entry which is preliminary data.</text>
</comment>
<dbReference type="InterPro" id="IPR023665">
    <property type="entry name" value="ApgAM_prokaryotes"/>
</dbReference>
<dbReference type="GO" id="GO:0006096">
    <property type="term" value="P:glycolytic process"/>
    <property type="evidence" value="ECO:0007669"/>
    <property type="project" value="UniProtKB-KW"/>
</dbReference>
<reference evidence="8 9" key="1">
    <citation type="journal article" date="2021" name="bioRxiv">
        <title>Unique metabolic strategies in Hadean analogues reveal hints for primordial physiology.</title>
        <authorList>
            <person name="Nobu M.K."/>
            <person name="Nakai R."/>
            <person name="Tamazawa S."/>
            <person name="Mori H."/>
            <person name="Toyoda A."/>
            <person name="Ijiri A."/>
            <person name="Suzuki S."/>
            <person name="Kurokawa K."/>
            <person name="Kamagata Y."/>
            <person name="Tamaki H."/>
        </authorList>
    </citation>
    <scope>NUCLEOTIDE SEQUENCE [LARGE SCALE GENOMIC DNA]</scope>
    <source>
        <strain evidence="8">BS525</strain>
    </source>
</reference>
<dbReference type="Pfam" id="PF10143">
    <property type="entry name" value="PhosphMutase"/>
    <property type="match status" value="1"/>
</dbReference>
<dbReference type="PANTHER" id="PTHR31209">
    <property type="entry name" value="COFACTOR-INDEPENDENT PHOSPHOGLYCERATE MUTASE"/>
    <property type="match status" value="1"/>
</dbReference>
<evidence type="ECO:0000256" key="1">
    <source>
        <dbReference type="ARBA" id="ARBA00000370"/>
    </source>
</evidence>
<keyword evidence="5" id="KW-0324">Glycolysis</keyword>
<sequence length="406" mass="44544">MSDIKNKILVLICDGMGDRLTNGYTPLEKAYKPNLDFLASQGVLGIMDPIAPGIKPGSDTSHLAILGYDPYKYYTGRGPFEAIGIGMEVKGGDIAFRCNFATSTPELIIKDRRAGRISEGTSLLTETINNLEIDNIKIMFKESVEHRAALVLRGEGLSPFISDTDPHLEDSSVLEAKPLDNSLESLKTANIINKFTRLSYQLLSKHPVNKVRQQKGENPANIILVRGAGLVPYLPSFEEKYHLQGAFIAEVGLIKGIARLLSMHAPDFTFATGSYDTDMKQMILTSLNLLEKYPIVFVNIKTCDLPSHDRNFEMKVRAIERIDEALAPLKDFKGTLAITADHSSPISVGDHSADPVPLLILGDVRKDKVNSFSERDAAQGGLNRIKGVDLMPIILDLAGYSEKFGA</sequence>
<gene>
    <name evidence="8" type="ORF">DDT42_00549</name>
</gene>
<dbReference type="Pfam" id="PF01676">
    <property type="entry name" value="Metalloenzyme"/>
    <property type="match status" value="1"/>
</dbReference>
<dbReference type="EMBL" id="QLTW01000017">
    <property type="protein sequence ID" value="MBT9144704.1"/>
    <property type="molecule type" value="Genomic_DNA"/>
</dbReference>
<dbReference type="NCBIfam" id="TIGR00306">
    <property type="entry name" value="apgM"/>
    <property type="match status" value="1"/>
</dbReference>